<sequence length="489" mass="52098">MPPKPGLSSRKRNAPSNTQQTSNTSTQNKKKAGTPTADAARRHKRQRESPPALNIAPTQRLNVYVFGTNCDGELGLGDATRKAEFPRPVLNPKLAADTVGVVYLTVGGVHSAALTHDNKILTWGVNDEGALGRDTKQDPGEIKMHSQSDSDSDSEDDDPGNLNLKEATPLPVDPSCFPDDTIFTQLAATDSATFALTAEGLVYGWGNFRNINGGMGFSPGSKKEQRTPILVSGLNNVVKLSAGAQHMLALTSEGTVFSWGCDEQHQLGRRRVHHNAPHHLVPGECALPAGILNIGAGQYHSFAIHKSGTTYAWGSNNYGQTAIFTSAGQSDAVVVYPTKVQSLKRNPKIISIQGGKDHSLAITDEGACLSWGRIDNKALGLDVKDIPSSNIIFDTYGRPRILKVPTVVSGIDETIVSLGIGTDHSFVITKDGQAYSWGFNTQGQAGQPGDVDEVVRPTLLSNKHVEGKKLVLAAAGGQFSMVAGEHTTL</sequence>
<proteinExistence type="predicted"/>
<dbReference type="PANTHER" id="PTHR45982:SF1">
    <property type="entry name" value="REGULATOR OF CHROMOSOME CONDENSATION"/>
    <property type="match status" value="1"/>
</dbReference>
<feature type="repeat" description="RCC1" evidence="3">
    <location>
        <begin position="308"/>
        <end position="365"/>
    </location>
</feature>
<keyword evidence="7" id="KW-1185">Reference proteome</keyword>
<dbReference type="GO" id="GO:0005085">
    <property type="term" value="F:guanyl-nucleotide exchange factor activity"/>
    <property type="evidence" value="ECO:0007669"/>
    <property type="project" value="TreeGrafter"/>
</dbReference>
<organism evidence="6 7">
    <name type="scientific">Aspergillus leporis</name>
    <dbReference type="NCBI Taxonomy" id="41062"/>
    <lineage>
        <taxon>Eukaryota</taxon>
        <taxon>Fungi</taxon>
        <taxon>Dikarya</taxon>
        <taxon>Ascomycota</taxon>
        <taxon>Pezizomycotina</taxon>
        <taxon>Eurotiomycetes</taxon>
        <taxon>Eurotiomycetidae</taxon>
        <taxon>Eurotiales</taxon>
        <taxon>Aspergillaceae</taxon>
        <taxon>Aspergillus</taxon>
        <taxon>Aspergillus subgen. Circumdati</taxon>
    </lineage>
</organism>
<dbReference type="Gene3D" id="2.130.10.30">
    <property type="entry name" value="Regulator of chromosome condensation 1/beta-lactamase-inhibitor protein II"/>
    <property type="match status" value="1"/>
</dbReference>
<feature type="repeat" description="RCC1" evidence="3">
    <location>
        <begin position="61"/>
        <end position="117"/>
    </location>
</feature>
<dbReference type="PROSITE" id="PS00625">
    <property type="entry name" value="RCC1_1"/>
    <property type="match status" value="1"/>
</dbReference>
<dbReference type="InterPro" id="IPR000408">
    <property type="entry name" value="Reg_chr_condens"/>
</dbReference>
<evidence type="ECO:0000256" key="1">
    <source>
        <dbReference type="ARBA" id="ARBA00022658"/>
    </source>
</evidence>
<feature type="region of interest" description="Disordered" evidence="4">
    <location>
        <begin position="129"/>
        <end position="173"/>
    </location>
</feature>
<feature type="compositionally biased region" description="Low complexity" evidence="4">
    <location>
        <begin position="16"/>
        <end position="27"/>
    </location>
</feature>
<feature type="repeat" description="RCC1" evidence="3">
    <location>
        <begin position="254"/>
        <end position="307"/>
    </location>
</feature>
<evidence type="ECO:0000313" key="6">
    <source>
        <dbReference type="EMBL" id="KAB8078088.1"/>
    </source>
</evidence>
<feature type="region of interest" description="Disordered" evidence="4">
    <location>
        <begin position="1"/>
        <end position="53"/>
    </location>
</feature>
<dbReference type="GO" id="GO:0005737">
    <property type="term" value="C:cytoplasm"/>
    <property type="evidence" value="ECO:0007669"/>
    <property type="project" value="TreeGrafter"/>
</dbReference>
<accession>A0A5N5XBE0</accession>
<dbReference type="SUPFAM" id="SSF50985">
    <property type="entry name" value="RCC1/BLIP-II"/>
    <property type="match status" value="1"/>
</dbReference>
<evidence type="ECO:0000256" key="2">
    <source>
        <dbReference type="ARBA" id="ARBA00022737"/>
    </source>
</evidence>
<dbReference type="PANTHER" id="PTHR45982">
    <property type="entry name" value="REGULATOR OF CHROMOSOME CONDENSATION"/>
    <property type="match status" value="1"/>
</dbReference>
<feature type="compositionally biased region" description="Basic and acidic residues" evidence="4">
    <location>
        <begin position="130"/>
        <end position="148"/>
    </location>
</feature>
<dbReference type="PRINTS" id="PR00633">
    <property type="entry name" value="RCCNDNSATION"/>
</dbReference>
<dbReference type="InterPro" id="IPR051553">
    <property type="entry name" value="Ran_GTPase-activating"/>
</dbReference>
<evidence type="ECO:0000313" key="7">
    <source>
        <dbReference type="Proteomes" id="UP000326565"/>
    </source>
</evidence>
<dbReference type="EMBL" id="ML732161">
    <property type="protein sequence ID" value="KAB8078088.1"/>
    <property type="molecule type" value="Genomic_DNA"/>
</dbReference>
<dbReference type="PROSITE" id="PS00626">
    <property type="entry name" value="RCC1_2"/>
    <property type="match status" value="1"/>
</dbReference>
<keyword evidence="1" id="KW-0344">Guanine-nucleotide releasing factor</keyword>
<gene>
    <name evidence="6" type="ORF">BDV29DRAFT_20485</name>
</gene>
<keyword evidence="2" id="KW-0677">Repeat</keyword>
<evidence type="ECO:0000256" key="3">
    <source>
        <dbReference type="PROSITE-ProRule" id="PRU00235"/>
    </source>
</evidence>
<name>A0A5N5XBE0_9EURO</name>
<dbReference type="PROSITE" id="PS50012">
    <property type="entry name" value="RCC1_3"/>
    <property type="match status" value="6"/>
</dbReference>
<feature type="domain" description="RCC1-like" evidence="5">
    <location>
        <begin position="63"/>
        <end position="482"/>
    </location>
</feature>
<feature type="repeat" description="RCC1" evidence="3">
    <location>
        <begin position="200"/>
        <end position="253"/>
    </location>
</feature>
<feature type="repeat" description="RCC1" evidence="3">
    <location>
        <begin position="366"/>
        <end position="431"/>
    </location>
</feature>
<protein>
    <submittedName>
        <fullName evidence="6">Regulator of chromosome condensation 1/beta-lactamase-inhibitor protein II</fullName>
    </submittedName>
</protein>
<evidence type="ECO:0000256" key="4">
    <source>
        <dbReference type="SAM" id="MobiDB-lite"/>
    </source>
</evidence>
<evidence type="ECO:0000259" key="5">
    <source>
        <dbReference type="Pfam" id="PF25390"/>
    </source>
</evidence>
<dbReference type="AlphaFoldDB" id="A0A5N5XBE0"/>
<dbReference type="Pfam" id="PF25390">
    <property type="entry name" value="WD40_RLD"/>
    <property type="match status" value="1"/>
</dbReference>
<dbReference type="InterPro" id="IPR058923">
    <property type="entry name" value="RCC1-like_dom"/>
</dbReference>
<dbReference type="OrthoDB" id="61110at2759"/>
<feature type="repeat" description="RCC1" evidence="3">
    <location>
        <begin position="432"/>
        <end position="486"/>
    </location>
</feature>
<dbReference type="InterPro" id="IPR009091">
    <property type="entry name" value="RCC1/BLIP-II"/>
</dbReference>
<dbReference type="Proteomes" id="UP000326565">
    <property type="component" value="Unassembled WGS sequence"/>
</dbReference>
<feature type="compositionally biased region" description="Acidic residues" evidence="4">
    <location>
        <begin position="150"/>
        <end position="159"/>
    </location>
</feature>
<reference evidence="6 7" key="1">
    <citation type="submission" date="2019-04" db="EMBL/GenBank/DDBJ databases">
        <title>Friends and foes A comparative genomics study of 23 Aspergillus species from section Flavi.</title>
        <authorList>
            <consortium name="DOE Joint Genome Institute"/>
            <person name="Kjaerbolling I."/>
            <person name="Vesth T."/>
            <person name="Frisvad J.C."/>
            <person name="Nybo J.L."/>
            <person name="Theobald S."/>
            <person name="Kildgaard S."/>
            <person name="Isbrandt T."/>
            <person name="Kuo A."/>
            <person name="Sato A."/>
            <person name="Lyhne E.K."/>
            <person name="Kogle M.E."/>
            <person name="Wiebenga A."/>
            <person name="Kun R.S."/>
            <person name="Lubbers R.J."/>
            <person name="Makela M.R."/>
            <person name="Barry K."/>
            <person name="Chovatia M."/>
            <person name="Clum A."/>
            <person name="Daum C."/>
            <person name="Haridas S."/>
            <person name="He G."/>
            <person name="LaButti K."/>
            <person name="Lipzen A."/>
            <person name="Mondo S."/>
            <person name="Riley R."/>
            <person name="Salamov A."/>
            <person name="Simmons B.A."/>
            <person name="Magnuson J.K."/>
            <person name="Henrissat B."/>
            <person name="Mortensen U.H."/>
            <person name="Larsen T.O."/>
            <person name="Devries R.P."/>
            <person name="Grigoriev I.V."/>
            <person name="Machida M."/>
            <person name="Baker S.E."/>
            <person name="Andersen M.R."/>
        </authorList>
    </citation>
    <scope>NUCLEOTIDE SEQUENCE [LARGE SCALE GENOMIC DNA]</scope>
    <source>
        <strain evidence="6 7">CBS 151.66</strain>
    </source>
</reference>